<gene>
    <name evidence="3" type="primary">pgpA</name>
    <name evidence="3" type="ORF">kuste2265</name>
</gene>
<dbReference type="PANTHER" id="PTHR36305">
    <property type="entry name" value="PHOSPHATIDYLGLYCEROPHOSPHATASE A"/>
    <property type="match status" value="1"/>
</dbReference>
<organism evidence="3">
    <name type="scientific">Kuenenia stuttgartiensis</name>
    <dbReference type="NCBI Taxonomy" id="174633"/>
    <lineage>
        <taxon>Bacteria</taxon>
        <taxon>Pseudomonadati</taxon>
        <taxon>Planctomycetota</taxon>
        <taxon>Candidatus Brocadiia</taxon>
        <taxon>Candidatus Brocadiales</taxon>
        <taxon>Candidatus Brocadiaceae</taxon>
        <taxon>Candidatus Kuenenia</taxon>
    </lineage>
</organism>
<evidence type="ECO:0000256" key="1">
    <source>
        <dbReference type="SAM" id="Phobius"/>
    </source>
</evidence>
<dbReference type="PIRSF" id="PIRSF006162">
    <property type="entry name" value="PgpA"/>
    <property type="match status" value="1"/>
</dbReference>
<dbReference type="SUPFAM" id="SSF101307">
    <property type="entry name" value="YutG-like"/>
    <property type="match status" value="1"/>
</dbReference>
<dbReference type="InterPro" id="IPR036681">
    <property type="entry name" value="PgpA-like_sf"/>
</dbReference>
<dbReference type="InterPro" id="IPR007686">
    <property type="entry name" value="YutG/PgpA"/>
</dbReference>
<feature type="transmembrane region" description="Helical" evidence="1">
    <location>
        <begin position="169"/>
        <end position="194"/>
    </location>
</feature>
<reference evidence="3" key="1">
    <citation type="journal article" date="2006" name="Nature">
        <title>Deciphering the evolution and metabolism of an anammox bacterium from a community genome.</title>
        <authorList>
            <person name="Strous M."/>
            <person name="Pelletier E."/>
            <person name="Mangenot S."/>
            <person name="Rattei T."/>
            <person name="Lehner A."/>
            <person name="Taylor M.W."/>
            <person name="Horn M."/>
            <person name="Daims H."/>
            <person name="Bartol-Mavel D."/>
            <person name="Wincker P."/>
            <person name="Barbe V."/>
            <person name="Fonknechten N."/>
            <person name="Vallenet D."/>
            <person name="Segurens B."/>
            <person name="Schenowitz-Truong C."/>
            <person name="Medigue C."/>
            <person name="Collingro A."/>
            <person name="Snel B."/>
            <person name="Dutilh B.E."/>
            <person name="OpDenCamp H.J.M."/>
            <person name="vanDerDrift C."/>
            <person name="Cirpus I."/>
            <person name="vanDePas-Schoonen K.T."/>
            <person name="Harhangi H.R."/>
            <person name="vanNiftrik L."/>
            <person name="Schmid M."/>
            <person name="Keltjens J."/>
            <person name="vanDeVossenberg J."/>
            <person name="Kartal B."/>
            <person name="Meier H."/>
            <person name="Frishman D."/>
            <person name="Huynen M.A."/>
            <person name="Mewes H."/>
            <person name="Weissenbach J."/>
            <person name="Jetten M.S.M."/>
            <person name="Wagner M."/>
            <person name="LePaslier D."/>
        </authorList>
    </citation>
    <scope>NUCLEOTIDE SEQUENCE</scope>
</reference>
<sequence>MQRFIKTWRKSQKIGNTPLSIHHYMKNKRDCIRWIVATWFGSGLLPKAPGTWGSLAAIPFAYMISVYTVPYVFISATVALFLFGIGVSNSIEKSARKKDPGFIVVDEVVGQWVALFPLPFLYKCINQDSFPYFLISLIATAFITFRIFDIWKPWPIRHLEQSIPGGLGIMLDDVIAGFYALIITSAFTAGILFIRNTLVF</sequence>
<proteinExistence type="predicted"/>
<dbReference type="InterPro" id="IPR026037">
    <property type="entry name" value="PgpA"/>
</dbReference>
<keyword evidence="3" id="KW-0378">Hydrolase</keyword>
<accession>Q1Q602</accession>
<name>Q1Q602_KUEST</name>
<dbReference type="GO" id="GO:0006629">
    <property type="term" value="P:lipid metabolic process"/>
    <property type="evidence" value="ECO:0007669"/>
    <property type="project" value="InterPro"/>
</dbReference>
<keyword evidence="1" id="KW-0812">Transmembrane</keyword>
<keyword evidence="1" id="KW-0472">Membrane</keyword>
<dbReference type="EMBL" id="CT573071">
    <property type="protein sequence ID" value="CAJ73010.1"/>
    <property type="molecule type" value="Genomic_DNA"/>
</dbReference>
<feature type="transmembrane region" description="Helical" evidence="1">
    <location>
        <begin position="31"/>
        <end position="48"/>
    </location>
</feature>
<dbReference type="CDD" id="cd06971">
    <property type="entry name" value="PgpA"/>
    <property type="match status" value="1"/>
</dbReference>
<feature type="transmembrane region" description="Helical" evidence="1">
    <location>
        <begin position="130"/>
        <end position="148"/>
    </location>
</feature>
<dbReference type="GO" id="GO:0008962">
    <property type="term" value="F:phosphatidylglycerophosphatase activity"/>
    <property type="evidence" value="ECO:0007669"/>
    <property type="project" value="UniProtKB-EC"/>
</dbReference>
<dbReference type="Pfam" id="PF04608">
    <property type="entry name" value="PgpA"/>
    <property type="match status" value="1"/>
</dbReference>
<dbReference type="AlphaFoldDB" id="Q1Q602"/>
<feature type="transmembrane region" description="Helical" evidence="1">
    <location>
        <begin position="60"/>
        <end position="88"/>
    </location>
</feature>
<evidence type="ECO:0000313" key="3">
    <source>
        <dbReference type="EMBL" id="CAJ73010.1"/>
    </source>
</evidence>
<keyword evidence="1" id="KW-1133">Transmembrane helix</keyword>
<protein>
    <submittedName>
        <fullName evidence="3">Similar to phosphatidylglycerophosphatase</fullName>
        <ecNumber evidence="3">3.1.3.27</ecNumber>
    </submittedName>
</protein>
<reference evidence="3" key="2">
    <citation type="submission" date="2006-01" db="EMBL/GenBank/DDBJ databases">
        <authorList>
            <person name="Genoscope"/>
        </authorList>
    </citation>
    <scope>NUCLEOTIDE SEQUENCE</scope>
</reference>
<feature type="domain" description="YutG/PgpA" evidence="2">
    <location>
        <begin position="35"/>
        <end position="185"/>
    </location>
</feature>
<dbReference type="EC" id="3.1.3.27" evidence="3"/>
<dbReference type="PANTHER" id="PTHR36305:SF1">
    <property type="entry name" value="PHOSPHATIDYLGLYCEROPHOSPHATASE A"/>
    <property type="match status" value="1"/>
</dbReference>
<evidence type="ECO:0000259" key="2">
    <source>
        <dbReference type="Pfam" id="PF04608"/>
    </source>
</evidence>